<evidence type="ECO:0000313" key="3">
    <source>
        <dbReference type="Proteomes" id="UP000188597"/>
    </source>
</evidence>
<dbReference type="SMART" id="SM01118">
    <property type="entry name" value="CYTH"/>
    <property type="match status" value="1"/>
</dbReference>
<dbReference type="InterPro" id="IPR009195">
    <property type="entry name" value="Uncharacterised_YjbK"/>
</dbReference>
<dbReference type="EMBL" id="MQMF01000002">
    <property type="protein sequence ID" value="OOE12141.1"/>
    <property type="molecule type" value="Genomic_DNA"/>
</dbReference>
<dbReference type="Gene3D" id="2.40.320.10">
    <property type="entry name" value="Hypothetical Protein Pfu-838710-001"/>
    <property type="match status" value="1"/>
</dbReference>
<dbReference type="InterPro" id="IPR033469">
    <property type="entry name" value="CYTH-like_dom_sf"/>
</dbReference>
<dbReference type="InterPro" id="IPR023577">
    <property type="entry name" value="CYTH_domain"/>
</dbReference>
<dbReference type="AlphaFoldDB" id="A0A1V3G6Y6"/>
<dbReference type="PIRSF" id="PIRSF012526">
    <property type="entry name" value="CYTH_UCP012526"/>
    <property type="match status" value="1"/>
</dbReference>
<comment type="caution">
    <text evidence="2">The sequence shown here is derived from an EMBL/GenBank/DDBJ whole genome shotgun (WGS) entry which is preliminary data.</text>
</comment>
<dbReference type="RefSeq" id="WP_077361673.1">
    <property type="nucleotide sequence ID" value="NZ_MQMF01000002.1"/>
</dbReference>
<feature type="domain" description="CYTH" evidence="1">
    <location>
        <begin position="4"/>
        <end position="192"/>
    </location>
</feature>
<dbReference type="Pfam" id="PF01928">
    <property type="entry name" value="CYTH"/>
    <property type="match status" value="1"/>
</dbReference>
<organism evidence="2 3">
    <name type="scientific">Fictibacillus arsenicus</name>
    <dbReference type="NCBI Taxonomy" id="255247"/>
    <lineage>
        <taxon>Bacteria</taxon>
        <taxon>Bacillati</taxon>
        <taxon>Bacillota</taxon>
        <taxon>Bacilli</taxon>
        <taxon>Bacillales</taxon>
        <taxon>Fictibacillaceae</taxon>
        <taxon>Fictibacillus</taxon>
    </lineage>
</organism>
<dbReference type="OrthoDB" id="384378at2"/>
<dbReference type="CDD" id="cd07762">
    <property type="entry name" value="CYTH-like_Pase_1"/>
    <property type="match status" value="1"/>
</dbReference>
<evidence type="ECO:0000259" key="1">
    <source>
        <dbReference type="PROSITE" id="PS51707"/>
    </source>
</evidence>
<dbReference type="Proteomes" id="UP000188597">
    <property type="component" value="Unassembled WGS sequence"/>
</dbReference>
<name>A0A1V3G6Y6_9BACL</name>
<gene>
    <name evidence="2" type="ORF">UN64_08465</name>
</gene>
<protein>
    <recommendedName>
        <fullName evidence="1">CYTH domain-containing protein</fullName>
    </recommendedName>
</protein>
<accession>A0A1V3G6Y6</accession>
<reference evidence="2 3" key="1">
    <citation type="submission" date="2016-11" db="EMBL/GenBank/DDBJ databases">
        <authorList>
            <person name="Jaros S."/>
            <person name="Januszkiewicz K."/>
            <person name="Wedrychowicz H."/>
        </authorList>
    </citation>
    <scope>NUCLEOTIDE SEQUENCE [LARGE SCALE GENOMIC DNA]</scope>
    <source>
        <strain evidence="2 3">Con a/3</strain>
    </source>
</reference>
<dbReference type="SUPFAM" id="SSF55154">
    <property type="entry name" value="CYTH-like phosphatases"/>
    <property type="match status" value="1"/>
</dbReference>
<proteinExistence type="predicted"/>
<sequence>MSQEIEIEFKNLLTYEEFLQLISELEVQKPDFNNQTNYYFDTEDFQLKNHKSALRIRFKKNTYTLTLKQQFKEHILETHQTIDNGIFPKVLRGMPLPEGEVTEVLRKLKIDTAEIKFLGELTTNRVEIPYQVGLLVLDENHYLGKIDYELEYESADYKKGQQIFLELLKSKNIPVRETKSKIHRFFTEKSSLK</sequence>
<evidence type="ECO:0000313" key="2">
    <source>
        <dbReference type="EMBL" id="OOE12141.1"/>
    </source>
</evidence>
<dbReference type="PROSITE" id="PS51707">
    <property type="entry name" value="CYTH"/>
    <property type="match status" value="1"/>
</dbReference>